<evidence type="ECO:0000256" key="4">
    <source>
        <dbReference type="ARBA" id="ARBA00022989"/>
    </source>
</evidence>
<keyword evidence="10" id="KW-1185">Reference proteome</keyword>
<evidence type="ECO:0000256" key="3">
    <source>
        <dbReference type="ARBA" id="ARBA00022729"/>
    </source>
</evidence>
<dbReference type="Pfam" id="PF06749">
    <property type="entry name" value="DUF1218"/>
    <property type="match status" value="1"/>
</dbReference>
<reference evidence="9" key="2">
    <citation type="submission" date="2021-03" db="UniProtKB">
        <authorList>
            <consortium name="EnsemblPlants"/>
        </authorList>
    </citation>
    <scope>IDENTIFICATION</scope>
</reference>
<name>A0A803M8A9_CHEQI</name>
<keyword evidence="3 8" id="KW-0732">Signal</keyword>
<organism evidence="9 10">
    <name type="scientific">Chenopodium quinoa</name>
    <name type="common">Quinoa</name>
    <dbReference type="NCBI Taxonomy" id="63459"/>
    <lineage>
        <taxon>Eukaryota</taxon>
        <taxon>Viridiplantae</taxon>
        <taxon>Streptophyta</taxon>
        <taxon>Embryophyta</taxon>
        <taxon>Tracheophyta</taxon>
        <taxon>Spermatophyta</taxon>
        <taxon>Magnoliopsida</taxon>
        <taxon>eudicotyledons</taxon>
        <taxon>Gunneridae</taxon>
        <taxon>Pentapetalae</taxon>
        <taxon>Caryophyllales</taxon>
        <taxon>Chenopodiaceae</taxon>
        <taxon>Chenopodioideae</taxon>
        <taxon>Atripliceae</taxon>
        <taxon>Chenopodium</taxon>
    </lineage>
</organism>
<dbReference type="OMA" id="WIFECKS"/>
<evidence type="ECO:0000256" key="5">
    <source>
        <dbReference type="ARBA" id="ARBA00023136"/>
    </source>
</evidence>
<protein>
    <submittedName>
        <fullName evidence="9">Uncharacterized protein</fullName>
    </submittedName>
</protein>
<dbReference type="InterPro" id="IPR009606">
    <property type="entry name" value="DEAL/Modifying_wall_lignin1/2"/>
</dbReference>
<evidence type="ECO:0000313" key="9">
    <source>
        <dbReference type="EnsemblPlants" id="AUR62025135-RA:cds"/>
    </source>
</evidence>
<evidence type="ECO:0000256" key="2">
    <source>
        <dbReference type="ARBA" id="ARBA00022692"/>
    </source>
</evidence>
<comment type="similarity">
    <text evidence="6">Belongs to the DESIGUAL family.</text>
</comment>
<keyword evidence="2 7" id="KW-0812">Transmembrane</keyword>
<sequence>MSKIGGFFVCLLVIALDIAAGLCGLEAEIAQNKAKHLKMWIFECKSPSEQAFKLGAAAAGLLILAHIISSLLGGCMCLCSREDHQKSYANRQLTTGCFLLTW</sequence>
<dbReference type="PANTHER" id="PTHR31769">
    <property type="entry name" value="OS07G0462200 PROTEIN-RELATED"/>
    <property type="match status" value="1"/>
</dbReference>
<dbReference type="EnsemblPlants" id="AUR62025135-RA">
    <property type="protein sequence ID" value="AUR62025135-RA:cds"/>
    <property type="gene ID" value="AUR62025135"/>
</dbReference>
<comment type="subcellular location">
    <subcellularLocation>
        <location evidence="1">Endomembrane system</location>
        <topology evidence="1">Multi-pass membrane protein</topology>
    </subcellularLocation>
</comment>
<evidence type="ECO:0000313" key="10">
    <source>
        <dbReference type="Proteomes" id="UP000596660"/>
    </source>
</evidence>
<feature type="transmembrane region" description="Helical" evidence="7">
    <location>
        <begin position="51"/>
        <end position="79"/>
    </location>
</feature>
<evidence type="ECO:0000256" key="7">
    <source>
        <dbReference type="SAM" id="Phobius"/>
    </source>
</evidence>
<accession>A0A803M8A9</accession>
<feature type="signal peptide" evidence="8">
    <location>
        <begin position="1"/>
        <end position="21"/>
    </location>
</feature>
<keyword evidence="4 7" id="KW-1133">Transmembrane helix</keyword>
<dbReference type="AlphaFoldDB" id="A0A803M8A9"/>
<dbReference type="GO" id="GO:0012505">
    <property type="term" value="C:endomembrane system"/>
    <property type="evidence" value="ECO:0007669"/>
    <property type="project" value="UniProtKB-SubCell"/>
</dbReference>
<dbReference type="Proteomes" id="UP000596660">
    <property type="component" value="Unplaced"/>
</dbReference>
<dbReference type="Gramene" id="AUR62025135-RA">
    <property type="protein sequence ID" value="AUR62025135-RA:cds"/>
    <property type="gene ID" value="AUR62025135"/>
</dbReference>
<feature type="chain" id="PRO_5031520908" evidence="8">
    <location>
        <begin position="22"/>
        <end position="102"/>
    </location>
</feature>
<keyword evidence="5 7" id="KW-0472">Membrane</keyword>
<evidence type="ECO:0000256" key="1">
    <source>
        <dbReference type="ARBA" id="ARBA00004127"/>
    </source>
</evidence>
<evidence type="ECO:0000256" key="6">
    <source>
        <dbReference type="ARBA" id="ARBA00029467"/>
    </source>
</evidence>
<evidence type="ECO:0000256" key="8">
    <source>
        <dbReference type="SAM" id="SignalP"/>
    </source>
</evidence>
<reference evidence="9" key="1">
    <citation type="journal article" date="2017" name="Nature">
        <title>The genome of Chenopodium quinoa.</title>
        <authorList>
            <person name="Jarvis D.E."/>
            <person name="Ho Y.S."/>
            <person name="Lightfoot D.J."/>
            <person name="Schmoeckel S.M."/>
            <person name="Li B."/>
            <person name="Borm T.J.A."/>
            <person name="Ohyanagi H."/>
            <person name="Mineta K."/>
            <person name="Michell C.T."/>
            <person name="Saber N."/>
            <person name="Kharbatia N.M."/>
            <person name="Rupper R.R."/>
            <person name="Sharp A.R."/>
            <person name="Dally N."/>
            <person name="Boughton B.A."/>
            <person name="Woo Y.H."/>
            <person name="Gao G."/>
            <person name="Schijlen E.G.W.M."/>
            <person name="Guo X."/>
            <person name="Momin A.A."/>
            <person name="Negrao S."/>
            <person name="Al-Babili S."/>
            <person name="Gehring C."/>
            <person name="Roessner U."/>
            <person name="Jung C."/>
            <person name="Murphy K."/>
            <person name="Arold S.T."/>
            <person name="Gojobori T."/>
            <person name="van der Linden C.G."/>
            <person name="van Loo E.N."/>
            <person name="Jellen E.N."/>
            <person name="Maughan P.J."/>
            <person name="Tester M."/>
        </authorList>
    </citation>
    <scope>NUCLEOTIDE SEQUENCE [LARGE SCALE GENOMIC DNA]</scope>
    <source>
        <strain evidence="9">cv. PI 614886</strain>
    </source>
</reference>
<dbReference type="InterPro" id="IPR052222">
    <property type="entry name" value="DESIGUAL"/>
</dbReference>
<proteinExistence type="inferred from homology"/>